<comment type="similarity">
    <text evidence="1">Belongs to the DadA oxidoreductase family.</text>
</comment>
<reference evidence="4 5" key="1">
    <citation type="submission" date="2019-10" db="EMBL/GenBank/DDBJ databases">
        <title>Glaciimonas soli sp. nov., a psychrophilic bacterium isolated from the forest soil of a high elevation mountain in Taiwan.</title>
        <authorList>
            <person name="Wang L.-T."/>
            <person name="Shieh W.Y."/>
        </authorList>
    </citation>
    <scope>NUCLEOTIDE SEQUENCE [LARGE SCALE GENOMIC DNA]</scope>
    <source>
        <strain evidence="4 5">GS1</strain>
    </source>
</reference>
<dbReference type="Proteomes" id="UP000451565">
    <property type="component" value="Unassembled WGS sequence"/>
</dbReference>
<dbReference type="SUPFAM" id="SSF51905">
    <property type="entry name" value="FAD/NAD(P)-binding domain"/>
    <property type="match status" value="1"/>
</dbReference>
<keyword evidence="2" id="KW-0560">Oxidoreductase</keyword>
<proteinExistence type="inferred from homology"/>
<dbReference type="NCBIfam" id="NF001933">
    <property type="entry name" value="PRK00711.1"/>
    <property type="match status" value="1"/>
</dbReference>
<evidence type="ECO:0000259" key="3">
    <source>
        <dbReference type="Pfam" id="PF01266"/>
    </source>
</evidence>
<dbReference type="GO" id="GO:0008718">
    <property type="term" value="F:D-amino-acid dehydrogenase activity"/>
    <property type="evidence" value="ECO:0007669"/>
    <property type="project" value="TreeGrafter"/>
</dbReference>
<dbReference type="PANTHER" id="PTHR13847">
    <property type="entry name" value="SARCOSINE DEHYDROGENASE-RELATED"/>
    <property type="match status" value="1"/>
</dbReference>
<protein>
    <submittedName>
        <fullName evidence="4">FAD-dependent oxidoreductase</fullName>
    </submittedName>
</protein>
<evidence type="ECO:0000256" key="1">
    <source>
        <dbReference type="ARBA" id="ARBA00009410"/>
    </source>
</evidence>
<evidence type="ECO:0000256" key="2">
    <source>
        <dbReference type="ARBA" id="ARBA00023002"/>
    </source>
</evidence>
<dbReference type="RefSeq" id="WP_153233627.1">
    <property type="nucleotide sequence ID" value="NZ_WINI01000001.1"/>
</dbReference>
<dbReference type="SUPFAM" id="SSF54373">
    <property type="entry name" value="FAD-linked reductases, C-terminal domain"/>
    <property type="match status" value="1"/>
</dbReference>
<dbReference type="Gene3D" id="3.50.50.60">
    <property type="entry name" value="FAD/NAD(P)-binding domain"/>
    <property type="match status" value="2"/>
</dbReference>
<feature type="domain" description="FAD dependent oxidoreductase" evidence="3">
    <location>
        <begin position="2"/>
        <end position="406"/>
    </location>
</feature>
<evidence type="ECO:0000313" key="4">
    <source>
        <dbReference type="EMBL" id="MQR00109.1"/>
    </source>
</evidence>
<dbReference type="Gene3D" id="3.30.9.10">
    <property type="entry name" value="D-Amino Acid Oxidase, subunit A, domain 2"/>
    <property type="match status" value="1"/>
</dbReference>
<name>A0A843YJZ5_9BURK</name>
<accession>A0A843YJZ5</accession>
<gene>
    <name evidence="4" type="ORF">GEV47_05355</name>
</gene>
<comment type="caution">
    <text evidence="4">The sequence shown here is derived from an EMBL/GenBank/DDBJ whole genome shotgun (WGS) entry which is preliminary data.</text>
</comment>
<dbReference type="GO" id="GO:0005886">
    <property type="term" value="C:plasma membrane"/>
    <property type="evidence" value="ECO:0007669"/>
    <property type="project" value="TreeGrafter"/>
</dbReference>
<evidence type="ECO:0000313" key="5">
    <source>
        <dbReference type="Proteomes" id="UP000451565"/>
    </source>
</evidence>
<dbReference type="InterPro" id="IPR006076">
    <property type="entry name" value="FAD-dep_OxRdtase"/>
</dbReference>
<dbReference type="Pfam" id="PF01266">
    <property type="entry name" value="DAO"/>
    <property type="match status" value="1"/>
</dbReference>
<dbReference type="OrthoDB" id="18526at2"/>
<dbReference type="InterPro" id="IPR036188">
    <property type="entry name" value="FAD/NAD-bd_sf"/>
</dbReference>
<dbReference type="GO" id="GO:0005737">
    <property type="term" value="C:cytoplasm"/>
    <property type="evidence" value="ECO:0007669"/>
    <property type="project" value="TreeGrafter"/>
</dbReference>
<keyword evidence="5" id="KW-1185">Reference proteome</keyword>
<dbReference type="EMBL" id="WINI01000001">
    <property type="protein sequence ID" value="MQR00109.1"/>
    <property type="molecule type" value="Genomic_DNA"/>
</dbReference>
<organism evidence="4 5">
    <name type="scientific">Glaciimonas soli</name>
    <dbReference type="NCBI Taxonomy" id="2590999"/>
    <lineage>
        <taxon>Bacteria</taxon>
        <taxon>Pseudomonadati</taxon>
        <taxon>Pseudomonadota</taxon>
        <taxon>Betaproteobacteria</taxon>
        <taxon>Burkholderiales</taxon>
        <taxon>Oxalobacteraceae</taxon>
        <taxon>Glaciimonas</taxon>
    </lineage>
</organism>
<dbReference type="GO" id="GO:0055130">
    <property type="term" value="P:D-alanine catabolic process"/>
    <property type="evidence" value="ECO:0007669"/>
    <property type="project" value="TreeGrafter"/>
</dbReference>
<dbReference type="PANTHER" id="PTHR13847:SF280">
    <property type="entry name" value="D-AMINO ACID DEHYDROGENASE"/>
    <property type="match status" value="1"/>
</dbReference>
<sequence>MKVIVLGSGIIGTTSAWFLNKEGYEVTVIDRQSGAAQETSFANGCQISVSHAEPWANPQAPMKVLKWLGKEDAPLLYRFRPEWLQWKWAVSFLRECLPSRTNNNIRQIVALCEYSRQTLVDVRAETGIEYDHLVRGILHFYTEQKEFDDSLAAAQLMRDLGCPRNSISADEVVKIEPSLAIIRDKIVGGDYTDNDESGDVYKFTTGLADKAQKAGVKFQFNTTVTRLITENHSGSTKITAVEVINPDGRHEVLHADAFVVAMGSFSEQLLKPLGINLMIYPGKGYSATYKITNPAAAPTVSLTDDGYKLVVSRLGDRLRVAGTCELNGYTRELNSTRCEAITRRTRELFPDACDYDNPVYWTGLRPLTPSNIPYIGKTKISNLFLNAGHGTLGWTMGCGSGRAIADIVAGRVPDIDFAFTGIPRRKPKQGVTVPQVQTQN</sequence>
<dbReference type="AlphaFoldDB" id="A0A843YJZ5"/>